<protein>
    <submittedName>
        <fullName evidence="1">Uncharacterized protein</fullName>
    </submittedName>
</protein>
<evidence type="ECO:0000313" key="2">
    <source>
        <dbReference type="Proteomes" id="UP000190959"/>
    </source>
</evidence>
<evidence type="ECO:0000313" key="1">
    <source>
        <dbReference type="EMBL" id="OOP72804.1"/>
    </source>
</evidence>
<name>A0A1S9N5I7_CLOBE</name>
<sequence length="145" mass="17020">MRNLELEAEAIQISIYCDIIIQILKRHKELSINKILVFAYLIKKERFIPFKIYNGNNTQDIVFKCISLLSGDYDEYCNNIQYIIKSIHLLITDKLVQLDNNILSCNANVEITKVVYDENMFIEKSIEASKKMTDRQFLKEVVHNV</sequence>
<organism evidence="1 2">
    <name type="scientific">Clostridium beijerinckii</name>
    <name type="common">Clostridium MP</name>
    <dbReference type="NCBI Taxonomy" id="1520"/>
    <lineage>
        <taxon>Bacteria</taxon>
        <taxon>Bacillati</taxon>
        <taxon>Bacillota</taxon>
        <taxon>Clostridia</taxon>
        <taxon>Eubacteriales</taxon>
        <taxon>Clostridiaceae</taxon>
        <taxon>Clostridium</taxon>
    </lineage>
</organism>
<dbReference type="EMBL" id="MWMH01000004">
    <property type="protein sequence ID" value="OOP72804.1"/>
    <property type="molecule type" value="Genomic_DNA"/>
</dbReference>
<comment type="caution">
    <text evidence="1">The sequence shown here is derived from an EMBL/GenBank/DDBJ whole genome shotgun (WGS) entry which is preliminary data.</text>
</comment>
<gene>
    <name evidence="1" type="ORF">CBEIBR21_13360</name>
</gene>
<dbReference type="Proteomes" id="UP000190959">
    <property type="component" value="Unassembled WGS sequence"/>
</dbReference>
<accession>A0A1S9N5I7</accession>
<dbReference type="AlphaFoldDB" id="A0A1S9N5I7"/>
<dbReference type="RefSeq" id="WP_078115895.1">
    <property type="nucleotide sequence ID" value="NZ_MWMH01000004.1"/>
</dbReference>
<proteinExistence type="predicted"/>
<reference evidence="1 2" key="1">
    <citation type="submission" date="2017-02" db="EMBL/GenBank/DDBJ databases">
        <title>Genome sequence of Clostridium beijerinckii Br21.</title>
        <authorList>
            <person name="Fonseca B.C."/>
            <person name="Guazzaroni M.E."/>
            <person name="Riano-Pachon D.M."/>
            <person name="Reginatto V."/>
        </authorList>
    </citation>
    <scope>NUCLEOTIDE SEQUENCE [LARGE SCALE GENOMIC DNA]</scope>
    <source>
        <strain evidence="1 2">Br21</strain>
    </source>
</reference>